<feature type="transmembrane region" description="Helical" evidence="1">
    <location>
        <begin position="21"/>
        <end position="49"/>
    </location>
</feature>
<organism evidence="3 4">
    <name type="scientific">Streptococcus loxodontisalivarius</name>
    <dbReference type="NCBI Taxonomy" id="1349415"/>
    <lineage>
        <taxon>Bacteria</taxon>
        <taxon>Bacillati</taxon>
        <taxon>Bacillota</taxon>
        <taxon>Bacilli</taxon>
        <taxon>Lactobacillales</taxon>
        <taxon>Streptococcaceae</taxon>
        <taxon>Streptococcus</taxon>
    </lineage>
</organism>
<keyword evidence="1" id="KW-1133">Transmembrane helix</keyword>
<evidence type="ECO:0000259" key="2">
    <source>
        <dbReference type="SMART" id="SM00014"/>
    </source>
</evidence>
<evidence type="ECO:0000256" key="1">
    <source>
        <dbReference type="SAM" id="Phobius"/>
    </source>
</evidence>
<gene>
    <name evidence="3" type="ORF">JOC28_001000</name>
</gene>
<name>A0ABS2PRN4_9STRE</name>
<dbReference type="SMART" id="SM00014">
    <property type="entry name" value="acidPPc"/>
    <property type="match status" value="1"/>
</dbReference>
<dbReference type="InterPro" id="IPR000326">
    <property type="entry name" value="PAP2/HPO"/>
</dbReference>
<dbReference type="PANTHER" id="PTHR14969">
    <property type="entry name" value="SPHINGOSINE-1-PHOSPHATE PHOSPHOHYDROLASE"/>
    <property type="match status" value="1"/>
</dbReference>
<feature type="transmembrane region" description="Helical" evidence="1">
    <location>
        <begin position="148"/>
        <end position="164"/>
    </location>
</feature>
<accession>A0ABS2PRN4</accession>
<evidence type="ECO:0000313" key="3">
    <source>
        <dbReference type="EMBL" id="MBM7642703.1"/>
    </source>
</evidence>
<keyword evidence="1" id="KW-0472">Membrane</keyword>
<reference evidence="3 4" key="1">
    <citation type="submission" date="2021-01" db="EMBL/GenBank/DDBJ databases">
        <title>Genomic Encyclopedia of Type Strains, Phase IV (KMG-IV): sequencing the most valuable type-strain genomes for metagenomic binning, comparative biology and taxonomic classification.</title>
        <authorList>
            <person name="Goeker M."/>
        </authorList>
    </citation>
    <scope>NUCLEOTIDE SEQUENCE [LARGE SCALE GENOMIC DNA]</scope>
    <source>
        <strain evidence="3 4">DSM 27382</strain>
    </source>
</reference>
<sequence>MKDYTFFYDKISAPFRQSQKLLAVLKLANKSITSLMYALYPLLLVYLLLTDWSRAIMTLVLPGLGFILLSIFRKWFNQARPYETWAISPLIIKETSGQSFPSRHVFSASLIAVCFWQVSPWISLTLLVLSGILALARVIAGIHYPKDVLVGFLLGIIWGALLFFL</sequence>
<dbReference type="InterPro" id="IPR036938">
    <property type="entry name" value="PAP2/HPO_sf"/>
</dbReference>
<dbReference type="Pfam" id="PF01569">
    <property type="entry name" value="PAP2"/>
    <property type="match status" value="1"/>
</dbReference>
<dbReference type="Proteomes" id="UP000697472">
    <property type="component" value="Unassembled WGS sequence"/>
</dbReference>
<feature type="transmembrane region" description="Helical" evidence="1">
    <location>
        <begin position="110"/>
        <end position="136"/>
    </location>
</feature>
<dbReference type="RefSeq" id="WP_205009543.1">
    <property type="nucleotide sequence ID" value="NZ_JAFBEH010000017.1"/>
</dbReference>
<dbReference type="Gene3D" id="1.20.144.10">
    <property type="entry name" value="Phosphatidic acid phosphatase type 2/haloperoxidase"/>
    <property type="match status" value="1"/>
</dbReference>
<dbReference type="CDD" id="cd01610">
    <property type="entry name" value="PAP2_like"/>
    <property type="match status" value="1"/>
</dbReference>
<evidence type="ECO:0000313" key="4">
    <source>
        <dbReference type="Proteomes" id="UP000697472"/>
    </source>
</evidence>
<feature type="transmembrane region" description="Helical" evidence="1">
    <location>
        <begin position="55"/>
        <end position="72"/>
    </location>
</feature>
<proteinExistence type="predicted"/>
<keyword evidence="1" id="KW-0812">Transmembrane</keyword>
<dbReference type="SUPFAM" id="SSF48317">
    <property type="entry name" value="Acid phosphatase/Vanadium-dependent haloperoxidase"/>
    <property type="match status" value="1"/>
</dbReference>
<feature type="domain" description="Phosphatidic acid phosphatase type 2/haloperoxidase" evidence="2">
    <location>
        <begin position="55"/>
        <end position="163"/>
    </location>
</feature>
<dbReference type="PANTHER" id="PTHR14969:SF13">
    <property type="entry name" value="AT30094P"/>
    <property type="match status" value="1"/>
</dbReference>
<dbReference type="EMBL" id="JAFBEH010000017">
    <property type="protein sequence ID" value="MBM7642703.1"/>
    <property type="molecule type" value="Genomic_DNA"/>
</dbReference>
<comment type="caution">
    <text evidence="3">The sequence shown here is derived from an EMBL/GenBank/DDBJ whole genome shotgun (WGS) entry which is preliminary data.</text>
</comment>
<protein>
    <submittedName>
        <fullName evidence="3">Membrane-associated phospholipid phosphatase</fullName>
    </submittedName>
</protein>
<keyword evidence="4" id="KW-1185">Reference proteome</keyword>